<dbReference type="EMBL" id="MTLA01000005">
    <property type="protein sequence ID" value="OOP70285.1"/>
    <property type="molecule type" value="Genomic_DNA"/>
</dbReference>
<evidence type="ECO:0000313" key="2">
    <source>
        <dbReference type="EMBL" id="OOP70285.1"/>
    </source>
</evidence>
<reference evidence="2 3" key="1">
    <citation type="submission" date="2017-01" db="EMBL/GenBank/DDBJ databases">
        <title>Draft genome sequence of Bacillus oleronius.</title>
        <authorList>
            <person name="Allam M."/>
        </authorList>
    </citation>
    <scope>NUCLEOTIDE SEQUENCE [LARGE SCALE GENOMIC DNA]</scope>
    <source>
        <strain evidence="2 3">DSM 9356</strain>
    </source>
</reference>
<dbReference type="Proteomes" id="UP000189761">
    <property type="component" value="Unassembled WGS sequence"/>
</dbReference>
<gene>
    <name evidence="2" type="ORF">BWZ43_00610</name>
</gene>
<proteinExistence type="predicted"/>
<keyword evidence="1" id="KW-0472">Membrane</keyword>
<organism evidence="2 3">
    <name type="scientific">Heyndrickxia oleronia</name>
    <dbReference type="NCBI Taxonomy" id="38875"/>
    <lineage>
        <taxon>Bacteria</taxon>
        <taxon>Bacillati</taxon>
        <taxon>Bacillota</taxon>
        <taxon>Bacilli</taxon>
        <taxon>Bacillales</taxon>
        <taxon>Bacillaceae</taxon>
        <taxon>Heyndrickxia</taxon>
    </lineage>
</organism>
<feature type="transmembrane region" description="Helical" evidence="1">
    <location>
        <begin position="58"/>
        <end position="80"/>
    </location>
</feature>
<protein>
    <submittedName>
        <fullName evidence="2">Uncharacterized protein</fullName>
    </submittedName>
</protein>
<name>A0A8E2LFJ5_9BACI</name>
<accession>A0A8E2LFJ5</accession>
<feature type="transmembrane region" description="Helical" evidence="1">
    <location>
        <begin position="86"/>
        <end position="104"/>
    </location>
</feature>
<evidence type="ECO:0000256" key="1">
    <source>
        <dbReference type="SAM" id="Phobius"/>
    </source>
</evidence>
<keyword evidence="1" id="KW-0812">Transmembrane</keyword>
<keyword evidence="1" id="KW-1133">Transmembrane helix</keyword>
<comment type="caution">
    <text evidence="2">The sequence shown here is derived from an EMBL/GenBank/DDBJ whole genome shotgun (WGS) entry which is preliminary data.</text>
</comment>
<sequence>MFFLGLLLVIIYGGGTTLSGAIQLQKQKIPFLAALSLCLLGLLLILSACLSSTFPFTLFILVFVLMLIHGVALFNGFHMYGKINPLHHIIRLCLSGIIIFIFTVKHLY</sequence>
<evidence type="ECO:0000313" key="3">
    <source>
        <dbReference type="Proteomes" id="UP000189761"/>
    </source>
</evidence>
<dbReference type="AlphaFoldDB" id="A0A8E2LFJ5"/>
<feature type="transmembrane region" description="Helical" evidence="1">
    <location>
        <begin position="31"/>
        <end position="51"/>
    </location>
</feature>
<keyword evidence="3" id="KW-1185">Reference proteome</keyword>
<dbReference type="RefSeq" id="WP_078109163.1">
    <property type="nucleotide sequence ID" value="NZ_BOQX01000004.1"/>
</dbReference>
<dbReference type="GeneID" id="79868418"/>